<dbReference type="GO" id="GO:0003677">
    <property type="term" value="F:DNA binding"/>
    <property type="evidence" value="ECO:0007669"/>
    <property type="project" value="UniProtKB-KW"/>
</dbReference>
<dbReference type="GO" id="GO:0008270">
    <property type="term" value="F:zinc ion binding"/>
    <property type="evidence" value="ECO:0007669"/>
    <property type="project" value="UniProtKB-KW"/>
</dbReference>
<keyword evidence="3" id="KW-0862">Zinc</keyword>
<feature type="domain" description="Zn(2)-C6 fungal-type" evidence="11">
    <location>
        <begin position="97"/>
        <end position="126"/>
    </location>
</feature>
<accession>A0A9W9Q0N0</accession>
<dbReference type="GO" id="GO:0000981">
    <property type="term" value="F:DNA-binding transcription factor activity, RNA polymerase II-specific"/>
    <property type="evidence" value="ECO:0007669"/>
    <property type="project" value="InterPro"/>
</dbReference>
<dbReference type="SMART" id="SM00066">
    <property type="entry name" value="GAL4"/>
    <property type="match status" value="1"/>
</dbReference>
<evidence type="ECO:0000259" key="11">
    <source>
        <dbReference type="PROSITE" id="PS50048"/>
    </source>
</evidence>
<name>A0A9W9Q0N0_PENBR</name>
<dbReference type="Pfam" id="PF00172">
    <property type="entry name" value="Zn_clus"/>
    <property type="match status" value="1"/>
</dbReference>
<proteinExistence type="predicted"/>
<evidence type="ECO:0000256" key="2">
    <source>
        <dbReference type="ARBA" id="ARBA00022771"/>
    </source>
</evidence>
<keyword evidence="10" id="KW-0812">Transmembrane</keyword>
<keyword evidence="10" id="KW-0472">Membrane</keyword>
<dbReference type="InterPro" id="IPR013087">
    <property type="entry name" value="Znf_C2H2_type"/>
</dbReference>
<dbReference type="SUPFAM" id="SSF57701">
    <property type="entry name" value="Zn2/Cys6 DNA-binding domain"/>
    <property type="match status" value="1"/>
</dbReference>
<dbReference type="EMBL" id="JAPZBQ010000006">
    <property type="protein sequence ID" value="KAJ5322330.1"/>
    <property type="molecule type" value="Genomic_DNA"/>
</dbReference>
<sequence length="880" mass="98318">MLNDSSKLEQPSTDTLNKTPDGYFQCGFCKRHYNRADHLIRHVRSHTREKPYVCEICDKGFARPDLLKRHAAGHTHDRDRKRKRNSSVSKQSRVSQACKACASSKLKCDEDKPCRRCRERHIACDWQDLLPQVSPEPHQDDFLETPGRENLPSKQIISPTVVLSTMSSPLEFPSASALMTPGTTLQDPNPSEVEDMCSQPNSIDNGVSPNDHESGIFSIDGTFFPNFIPDSLIPSLARYSDSDLPGTVSDYAQYGALDNFHFDLTLTDGDFSLIDSYNSQAVFPSVPDNHMDYRYGMDSGVGIGAAAYHRSSLSAYQPAREDHAFDDHENLSVPEVINSPQNNLSFRDTAICERLSPSSRDLILSLILEVSREATLSRIMKSFPGTELLDSLVQQYFQHQNNTVESFIHTPTFRTNSEDPGALAVIAAAGAVRSSNPTIRKLGYALNEGVRMHLPTKYERDNTFIRDLRTSQTYALTIDIGIWSGNRRKTEIAESFSQPLITMLRRALRFRRSIYSNIIPLAEDAGHDLELKWRTWVDQESFKRLVYYIFLHDAQTAMALNVNPVISYADMELPLPASRHLWDAKSAKEWKSIFRSTVTAAERLPSLADLLRDMSQLTIFQDYIDTQFAASILVHGLSALVNEYHRLKFISTSGSKHWHALVTNSRQQELDQALQHFRMVCSELKSKCSPETVMIGEVVSMLLYMSLEELQLFAGKEDKMEARRVYDSALEWIASSDSRQAVCHAGQIIRAARSMPASSLVGFLAIGVYYASLAFWSYGVVSSANAARVIRGLEAQPPSNGTVVLLDGEKGVEVLKFVTLNSGLPALHGPEGPVYLHDPAAIMRLAQATFHAETLETRPALVQMLSQLMGDLGNCVHGGE</sequence>
<keyword evidence="1" id="KW-0479">Metal-binding</keyword>
<evidence type="ECO:0000256" key="10">
    <source>
        <dbReference type="SAM" id="Phobius"/>
    </source>
</evidence>
<protein>
    <submittedName>
        <fullName evidence="13">Uncharacterized protein</fullName>
    </submittedName>
</protein>
<evidence type="ECO:0000313" key="14">
    <source>
        <dbReference type="Proteomes" id="UP001147695"/>
    </source>
</evidence>
<dbReference type="Gene3D" id="3.30.160.60">
    <property type="entry name" value="Classic Zinc Finger"/>
    <property type="match status" value="2"/>
</dbReference>
<dbReference type="SUPFAM" id="SSF57667">
    <property type="entry name" value="beta-beta-alpha zinc fingers"/>
    <property type="match status" value="1"/>
</dbReference>
<gene>
    <name evidence="13" type="ORF">N7452_010619</name>
</gene>
<dbReference type="PROSITE" id="PS00028">
    <property type="entry name" value="ZINC_FINGER_C2H2_1"/>
    <property type="match status" value="2"/>
</dbReference>
<keyword evidence="7" id="KW-0539">Nucleus</keyword>
<keyword evidence="6" id="KW-0804">Transcription</keyword>
<evidence type="ECO:0000256" key="9">
    <source>
        <dbReference type="SAM" id="MobiDB-lite"/>
    </source>
</evidence>
<dbReference type="InterPro" id="IPR036864">
    <property type="entry name" value="Zn2-C6_fun-type_DNA-bd_sf"/>
</dbReference>
<feature type="transmembrane region" description="Helical" evidence="10">
    <location>
        <begin position="760"/>
        <end position="781"/>
    </location>
</feature>
<feature type="domain" description="C2H2-type" evidence="12">
    <location>
        <begin position="24"/>
        <end position="51"/>
    </location>
</feature>
<dbReference type="PROSITE" id="PS50157">
    <property type="entry name" value="ZINC_FINGER_C2H2_2"/>
    <property type="match status" value="2"/>
</dbReference>
<dbReference type="CDD" id="cd00067">
    <property type="entry name" value="GAL4"/>
    <property type="match status" value="1"/>
</dbReference>
<dbReference type="AlphaFoldDB" id="A0A9W9Q0N0"/>
<evidence type="ECO:0000313" key="13">
    <source>
        <dbReference type="EMBL" id="KAJ5322330.1"/>
    </source>
</evidence>
<dbReference type="PROSITE" id="PS50048">
    <property type="entry name" value="ZN2_CY6_FUNGAL_2"/>
    <property type="match status" value="1"/>
</dbReference>
<organism evidence="13 14">
    <name type="scientific">Penicillium brevicompactum</name>
    <dbReference type="NCBI Taxonomy" id="5074"/>
    <lineage>
        <taxon>Eukaryota</taxon>
        <taxon>Fungi</taxon>
        <taxon>Dikarya</taxon>
        <taxon>Ascomycota</taxon>
        <taxon>Pezizomycotina</taxon>
        <taxon>Eurotiomycetes</taxon>
        <taxon>Eurotiomycetidae</taxon>
        <taxon>Eurotiales</taxon>
        <taxon>Aspergillaceae</taxon>
        <taxon>Penicillium</taxon>
    </lineage>
</organism>
<dbReference type="SMART" id="SM00355">
    <property type="entry name" value="ZnF_C2H2"/>
    <property type="match status" value="2"/>
</dbReference>
<dbReference type="PANTHER" id="PTHR47660:SF2">
    <property type="entry name" value="TRANSCRIPTION FACTOR WITH C2H2 AND ZN(2)-CYS(6) DNA BINDING DOMAIN (EUROFUNG)"/>
    <property type="match status" value="1"/>
</dbReference>
<keyword evidence="4" id="KW-0805">Transcription regulation</keyword>
<dbReference type="Pfam" id="PF00096">
    <property type="entry name" value="zf-C2H2"/>
    <property type="match status" value="2"/>
</dbReference>
<feature type="domain" description="C2H2-type" evidence="12">
    <location>
        <begin position="52"/>
        <end position="79"/>
    </location>
</feature>
<dbReference type="Proteomes" id="UP001147695">
    <property type="component" value="Unassembled WGS sequence"/>
</dbReference>
<evidence type="ECO:0000256" key="7">
    <source>
        <dbReference type="ARBA" id="ARBA00023242"/>
    </source>
</evidence>
<evidence type="ECO:0000256" key="8">
    <source>
        <dbReference type="PROSITE-ProRule" id="PRU00042"/>
    </source>
</evidence>
<evidence type="ECO:0000256" key="5">
    <source>
        <dbReference type="ARBA" id="ARBA00023125"/>
    </source>
</evidence>
<dbReference type="InterPro" id="IPR007219">
    <property type="entry name" value="XnlR_reg_dom"/>
</dbReference>
<evidence type="ECO:0000259" key="12">
    <source>
        <dbReference type="PROSITE" id="PS50157"/>
    </source>
</evidence>
<dbReference type="PROSITE" id="PS00463">
    <property type="entry name" value="ZN2_CY6_FUNGAL_1"/>
    <property type="match status" value="1"/>
</dbReference>
<dbReference type="FunFam" id="3.30.160.60:FF:002343">
    <property type="entry name" value="Zinc finger protein 33A"/>
    <property type="match status" value="1"/>
</dbReference>
<comment type="caution">
    <text evidence="13">The sequence shown here is derived from an EMBL/GenBank/DDBJ whole genome shotgun (WGS) entry which is preliminary data.</text>
</comment>
<evidence type="ECO:0000256" key="6">
    <source>
        <dbReference type="ARBA" id="ARBA00023163"/>
    </source>
</evidence>
<dbReference type="Pfam" id="PF04082">
    <property type="entry name" value="Fungal_trans"/>
    <property type="match status" value="1"/>
</dbReference>
<dbReference type="InterPro" id="IPR036236">
    <property type="entry name" value="Znf_C2H2_sf"/>
</dbReference>
<dbReference type="GO" id="GO:0006351">
    <property type="term" value="P:DNA-templated transcription"/>
    <property type="evidence" value="ECO:0007669"/>
    <property type="project" value="InterPro"/>
</dbReference>
<evidence type="ECO:0000256" key="4">
    <source>
        <dbReference type="ARBA" id="ARBA00023015"/>
    </source>
</evidence>
<evidence type="ECO:0000256" key="1">
    <source>
        <dbReference type="ARBA" id="ARBA00022723"/>
    </source>
</evidence>
<dbReference type="InterPro" id="IPR001138">
    <property type="entry name" value="Zn2Cys6_DnaBD"/>
</dbReference>
<feature type="compositionally biased region" description="Basic and acidic residues" evidence="9">
    <location>
        <begin position="69"/>
        <end position="78"/>
    </location>
</feature>
<keyword evidence="5" id="KW-0238">DNA-binding</keyword>
<dbReference type="PANTHER" id="PTHR47660">
    <property type="entry name" value="TRANSCRIPTION FACTOR WITH C2H2 AND ZN(2)-CYS(6) DNA BINDING DOMAIN (EUROFUNG)-RELATED-RELATED"/>
    <property type="match status" value="1"/>
</dbReference>
<dbReference type="Gene3D" id="4.10.240.10">
    <property type="entry name" value="Zn(2)-C6 fungal-type DNA-binding domain"/>
    <property type="match status" value="1"/>
</dbReference>
<feature type="region of interest" description="Disordered" evidence="9">
    <location>
        <begin position="69"/>
        <end position="91"/>
    </location>
</feature>
<evidence type="ECO:0000256" key="3">
    <source>
        <dbReference type="ARBA" id="ARBA00022833"/>
    </source>
</evidence>
<keyword evidence="2 8" id="KW-0863">Zinc-finger</keyword>
<keyword evidence="10" id="KW-1133">Transmembrane helix</keyword>
<reference evidence="13" key="1">
    <citation type="submission" date="2022-12" db="EMBL/GenBank/DDBJ databases">
        <authorList>
            <person name="Petersen C."/>
        </authorList>
    </citation>
    <scope>NUCLEOTIDE SEQUENCE</scope>
    <source>
        <strain evidence="13">IBT 35673</strain>
    </source>
</reference>
<reference evidence="13" key="2">
    <citation type="journal article" date="2023" name="IMA Fungus">
        <title>Comparative genomic study of the Penicillium genus elucidates a diverse pangenome and 15 lateral gene transfer events.</title>
        <authorList>
            <person name="Petersen C."/>
            <person name="Sorensen T."/>
            <person name="Nielsen M.R."/>
            <person name="Sondergaard T.E."/>
            <person name="Sorensen J.L."/>
            <person name="Fitzpatrick D.A."/>
            <person name="Frisvad J.C."/>
            <person name="Nielsen K.L."/>
        </authorList>
    </citation>
    <scope>NUCLEOTIDE SEQUENCE</scope>
    <source>
        <strain evidence="13">IBT 35673</strain>
    </source>
</reference>